<evidence type="ECO:0000313" key="3">
    <source>
        <dbReference type="Proteomes" id="UP000182284"/>
    </source>
</evidence>
<keyword evidence="2" id="KW-0808">Transferase</keyword>
<evidence type="ECO:0000313" key="2">
    <source>
        <dbReference type="EMBL" id="SDF71442.1"/>
    </source>
</evidence>
<dbReference type="CDD" id="cd01918">
    <property type="entry name" value="HprK_C"/>
    <property type="match status" value="1"/>
</dbReference>
<gene>
    <name evidence="2" type="ORF">SAMN04488117_106237</name>
</gene>
<evidence type="ECO:0000259" key="1">
    <source>
        <dbReference type="Pfam" id="PF07475"/>
    </source>
</evidence>
<protein>
    <submittedName>
        <fullName evidence="2">Hpr(Ser) kinase/phosphatase</fullName>
    </submittedName>
</protein>
<dbReference type="SUPFAM" id="SSF53795">
    <property type="entry name" value="PEP carboxykinase-like"/>
    <property type="match status" value="1"/>
</dbReference>
<organism evidence="2 3">
    <name type="scientific">Celeribacter baekdonensis</name>
    <dbReference type="NCBI Taxonomy" id="875171"/>
    <lineage>
        <taxon>Bacteria</taxon>
        <taxon>Pseudomonadati</taxon>
        <taxon>Pseudomonadota</taxon>
        <taxon>Alphaproteobacteria</taxon>
        <taxon>Rhodobacterales</taxon>
        <taxon>Roseobacteraceae</taxon>
        <taxon>Celeribacter</taxon>
    </lineage>
</organism>
<dbReference type="Pfam" id="PF07475">
    <property type="entry name" value="Hpr_kinase_C"/>
    <property type="match status" value="1"/>
</dbReference>
<dbReference type="Proteomes" id="UP000182284">
    <property type="component" value="Unassembled WGS sequence"/>
</dbReference>
<proteinExistence type="predicted"/>
<dbReference type="GO" id="GO:0006109">
    <property type="term" value="P:regulation of carbohydrate metabolic process"/>
    <property type="evidence" value="ECO:0007669"/>
    <property type="project" value="InterPro"/>
</dbReference>
<dbReference type="Gene3D" id="3.40.50.300">
    <property type="entry name" value="P-loop containing nucleotide triphosphate hydrolases"/>
    <property type="match status" value="1"/>
</dbReference>
<dbReference type="AlphaFoldDB" id="A0A1G7NBV9"/>
<dbReference type="GO" id="GO:0005524">
    <property type="term" value="F:ATP binding"/>
    <property type="evidence" value="ECO:0007669"/>
    <property type="project" value="InterPro"/>
</dbReference>
<name>A0A1G7NBV9_9RHOB</name>
<dbReference type="OrthoDB" id="8326226at2"/>
<sequence length="165" mass="17569">MSGQETDKDQRSAQDSTGLFCDAPEVAPLNLHASCVAFEDTRALLILGPSGSGKSTLALELMAYGATLVSDDRTILTKSEEGLIATAPAPIRGMIEARGMGLLAAQTIPAARICGIVNLSQVEMERLPPRRERALIGVPIPLFFKVEGRHFAPALVQWLKGGRCA</sequence>
<feature type="domain" description="HPr kinase/phosphorylase C-terminal" evidence="1">
    <location>
        <begin position="31"/>
        <end position="107"/>
    </location>
</feature>
<reference evidence="2 3" key="1">
    <citation type="submission" date="2016-10" db="EMBL/GenBank/DDBJ databases">
        <authorList>
            <person name="de Groot N.N."/>
        </authorList>
    </citation>
    <scope>NUCLEOTIDE SEQUENCE [LARGE SCALE GENOMIC DNA]</scope>
    <source>
        <strain evidence="2 3">DSM 27375</strain>
    </source>
</reference>
<keyword evidence="2" id="KW-0418">Kinase</keyword>
<dbReference type="InterPro" id="IPR011104">
    <property type="entry name" value="Hpr_kin/Pase_C"/>
</dbReference>
<dbReference type="EMBL" id="FNBL01000006">
    <property type="protein sequence ID" value="SDF71442.1"/>
    <property type="molecule type" value="Genomic_DNA"/>
</dbReference>
<accession>A0A1G7NBV9</accession>
<dbReference type="InterPro" id="IPR027417">
    <property type="entry name" value="P-loop_NTPase"/>
</dbReference>
<dbReference type="GO" id="GO:0000155">
    <property type="term" value="F:phosphorelay sensor kinase activity"/>
    <property type="evidence" value="ECO:0007669"/>
    <property type="project" value="InterPro"/>
</dbReference>